<dbReference type="Proteomes" id="UP001165283">
    <property type="component" value="Unassembled WGS sequence"/>
</dbReference>
<feature type="region of interest" description="Disordered" evidence="1">
    <location>
        <begin position="1"/>
        <end position="54"/>
    </location>
</feature>
<feature type="compositionally biased region" description="Basic and acidic residues" evidence="1">
    <location>
        <begin position="38"/>
        <end position="54"/>
    </location>
</feature>
<accession>A0ABT1A693</accession>
<name>A0ABT1A693_9PSEU</name>
<gene>
    <name evidence="2" type="ORF">KDL28_26100</name>
</gene>
<evidence type="ECO:0000313" key="3">
    <source>
        <dbReference type="Proteomes" id="UP001165283"/>
    </source>
</evidence>
<organism evidence="2 3">
    <name type="scientific">Pseudonocardia humida</name>
    <dbReference type="NCBI Taxonomy" id="2800819"/>
    <lineage>
        <taxon>Bacteria</taxon>
        <taxon>Bacillati</taxon>
        <taxon>Actinomycetota</taxon>
        <taxon>Actinomycetes</taxon>
        <taxon>Pseudonocardiales</taxon>
        <taxon>Pseudonocardiaceae</taxon>
        <taxon>Pseudonocardia</taxon>
    </lineage>
</organism>
<comment type="caution">
    <text evidence="2">The sequence shown here is derived from an EMBL/GenBank/DDBJ whole genome shotgun (WGS) entry which is preliminary data.</text>
</comment>
<reference evidence="2" key="1">
    <citation type="submission" date="2021-04" db="EMBL/GenBank/DDBJ databases">
        <title>Pseudonocardia sp. nov., isolated from sandy soil of mangrove forest.</title>
        <authorList>
            <person name="Zan Z."/>
            <person name="Huang R."/>
            <person name="Liu W."/>
        </authorList>
    </citation>
    <scope>NUCLEOTIDE SEQUENCE</scope>
    <source>
        <strain evidence="2">S2-4</strain>
    </source>
</reference>
<proteinExistence type="predicted"/>
<keyword evidence="3" id="KW-1185">Reference proteome</keyword>
<sequence length="54" mass="5462">MSTSRREGEDQEPAASSAAPPGGNGAQDVVEQPDDAGVDGRTDAEREAADFGGE</sequence>
<dbReference type="RefSeq" id="WP_252442594.1">
    <property type="nucleotide sequence ID" value="NZ_JAGSOV010000055.1"/>
</dbReference>
<evidence type="ECO:0000256" key="1">
    <source>
        <dbReference type="SAM" id="MobiDB-lite"/>
    </source>
</evidence>
<evidence type="ECO:0000313" key="2">
    <source>
        <dbReference type="EMBL" id="MCO1658542.1"/>
    </source>
</evidence>
<dbReference type="EMBL" id="JAGSOV010000055">
    <property type="protein sequence ID" value="MCO1658542.1"/>
    <property type="molecule type" value="Genomic_DNA"/>
</dbReference>
<protein>
    <submittedName>
        <fullName evidence="2">Uncharacterized protein</fullName>
    </submittedName>
</protein>